<organism evidence="2 3">
    <name type="scientific">Crenichthys baileyi</name>
    <name type="common">White River springfish</name>
    <dbReference type="NCBI Taxonomy" id="28760"/>
    <lineage>
        <taxon>Eukaryota</taxon>
        <taxon>Metazoa</taxon>
        <taxon>Chordata</taxon>
        <taxon>Craniata</taxon>
        <taxon>Vertebrata</taxon>
        <taxon>Euteleostomi</taxon>
        <taxon>Actinopterygii</taxon>
        <taxon>Neopterygii</taxon>
        <taxon>Teleostei</taxon>
        <taxon>Neoteleostei</taxon>
        <taxon>Acanthomorphata</taxon>
        <taxon>Ovalentaria</taxon>
        <taxon>Atherinomorphae</taxon>
        <taxon>Cyprinodontiformes</taxon>
        <taxon>Goodeidae</taxon>
        <taxon>Crenichthys</taxon>
    </lineage>
</organism>
<name>A0AAV9S8P6_9TELE</name>
<keyword evidence="3" id="KW-1185">Reference proteome</keyword>
<proteinExistence type="predicted"/>
<accession>A0AAV9S8P6</accession>
<feature type="compositionally biased region" description="Polar residues" evidence="1">
    <location>
        <begin position="17"/>
        <end position="29"/>
    </location>
</feature>
<evidence type="ECO:0000313" key="2">
    <source>
        <dbReference type="EMBL" id="KAK5617319.1"/>
    </source>
</evidence>
<dbReference type="Proteomes" id="UP001311232">
    <property type="component" value="Unassembled WGS sequence"/>
</dbReference>
<evidence type="ECO:0000256" key="1">
    <source>
        <dbReference type="SAM" id="MobiDB-lite"/>
    </source>
</evidence>
<evidence type="ECO:0000313" key="3">
    <source>
        <dbReference type="Proteomes" id="UP001311232"/>
    </source>
</evidence>
<gene>
    <name evidence="2" type="ORF">CRENBAI_007831</name>
</gene>
<feature type="region of interest" description="Disordered" evidence="1">
    <location>
        <begin position="17"/>
        <end position="47"/>
    </location>
</feature>
<protein>
    <submittedName>
        <fullName evidence="2">Uncharacterized protein</fullName>
    </submittedName>
</protein>
<dbReference type="EMBL" id="JAHHUM010000742">
    <property type="protein sequence ID" value="KAK5617319.1"/>
    <property type="molecule type" value="Genomic_DNA"/>
</dbReference>
<comment type="caution">
    <text evidence="2">The sequence shown here is derived from an EMBL/GenBank/DDBJ whole genome shotgun (WGS) entry which is preliminary data.</text>
</comment>
<dbReference type="AlphaFoldDB" id="A0AAV9S8P6"/>
<reference evidence="2 3" key="1">
    <citation type="submission" date="2021-06" db="EMBL/GenBank/DDBJ databases">
        <authorList>
            <person name="Palmer J.M."/>
        </authorList>
    </citation>
    <scope>NUCLEOTIDE SEQUENCE [LARGE SCALE GENOMIC DNA]</scope>
    <source>
        <strain evidence="2 3">MEX-2019</strain>
        <tissue evidence="2">Muscle</tissue>
    </source>
</reference>
<sequence length="86" mass="9217">MSSTLSCDGCHLGCTQPSDSHSALEQNKGFSVPKYSRERDEGEEWGSCSQESAADCTLDELGIKLGEELVSLPVGHLSARVLLSFV</sequence>